<dbReference type="InterPro" id="IPR036582">
    <property type="entry name" value="Mao_N_sf"/>
</dbReference>
<dbReference type="SUPFAM" id="SSF55383">
    <property type="entry name" value="Copper amine oxidase, domain N"/>
    <property type="match status" value="1"/>
</dbReference>
<dbReference type="Pfam" id="PF07833">
    <property type="entry name" value="Cu_amine_oxidN1"/>
    <property type="match status" value="1"/>
</dbReference>
<gene>
    <name evidence="5" type="ORF">CVV64_11160</name>
</gene>
<evidence type="ECO:0000256" key="1">
    <source>
        <dbReference type="ARBA" id="ARBA00022729"/>
    </source>
</evidence>
<dbReference type="Gene3D" id="2.40.160.60">
    <property type="entry name" value="Outer membrane protein transport protein (OMPP1/FadL/TodX)"/>
    <property type="match status" value="1"/>
</dbReference>
<dbReference type="Gene3D" id="3.30.457.10">
    <property type="entry name" value="Copper amine oxidase-like, N-terminal domain"/>
    <property type="match status" value="1"/>
</dbReference>
<evidence type="ECO:0000313" key="6">
    <source>
        <dbReference type="Proteomes" id="UP000233256"/>
    </source>
</evidence>
<dbReference type="NCBIfam" id="NF033709">
    <property type="entry name" value="PorV_fam"/>
    <property type="match status" value="1"/>
</dbReference>
<sequence length="573" mass="61615">MRFTDDSANRIPARGTGLSTMGLFHGCTYADAMKILAITVLFLVMEILPVNNLTNPAMAAFNETVAGARAQGMGGAFTAVADDATALYWNPAGLSQMKRHEIMFMYADKYDVTTGPAFTEQYFAYSSPATMYGTFGLHYSKEGSDSILAEKRMGISYGKRVGSRFSLGFNLNSLTLSPAINSTQRSAADPSMTEQNSVGVDLGFLLNITDDAKIALSVKNLGASFGVITEHHLDTILKMGVAVNTSEKMLLAMDANFKENTDENKENKFQISAGAEYLFTPQVAFRAGFNKGDLTAGCGFRSQDWNMDYAFLNHEIGNTHRVSFSMRFGAGENEEEPSESGLDRSPIDDPGPSPALARSRVPSLREHGVSTLPTSMKSGSGTVSGTGPDGPVAAFRELSDLSSDSGGAKHTDVAVMDMETGKVIAEKAVSTMGGKIMKAEAINGSRVAGGEEQMRQWKPLPKMVRKSDDTLSLSQVPDHLRITGNDGEPLVSLKYLAGKLKYHYSYDSGSRTASLFKLGIVGNDTFIRFKAGSDEAEKNRKPVSIGSKAELVKGTLAVPFARTCELLGVRAVK</sequence>
<evidence type="ECO:0000259" key="3">
    <source>
        <dbReference type="Pfam" id="PF07833"/>
    </source>
</evidence>
<evidence type="ECO:0000313" key="5">
    <source>
        <dbReference type="EMBL" id="PKK90070.1"/>
    </source>
</evidence>
<feature type="region of interest" description="Disordered" evidence="2">
    <location>
        <begin position="331"/>
        <end position="387"/>
    </location>
</feature>
<dbReference type="Pfam" id="PF13505">
    <property type="entry name" value="OMP_b-brl"/>
    <property type="match status" value="1"/>
</dbReference>
<reference evidence="5 6" key="1">
    <citation type="journal article" date="2017" name="ISME J.">
        <title>Potential for microbial H2 and metal transformations associated with novel bacteria and archaea in deep terrestrial subsurface sediments.</title>
        <authorList>
            <person name="Hernsdorf A.W."/>
            <person name="Amano Y."/>
            <person name="Miyakawa K."/>
            <person name="Ise K."/>
            <person name="Suzuki Y."/>
            <person name="Anantharaman K."/>
            <person name="Probst A."/>
            <person name="Burstein D."/>
            <person name="Thomas B.C."/>
            <person name="Banfield J.F."/>
        </authorList>
    </citation>
    <scope>NUCLEOTIDE SEQUENCE [LARGE SCALE GENOMIC DNA]</scope>
    <source>
        <strain evidence="5">HGW-Wallbacteria-1</strain>
    </source>
</reference>
<keyword evidence="1" id="KW-0732">Signal</keyword>
<organism evidence="5 6">
    <name type="scientific">Candidatus Wallbacteria bacterium HGW-Wallbacteria-1</name>
    <dbReference type="NCBI Taxonomy" id="2013854"/>
    <lineage>
        <taxon>Bacteria</taxon>
        <taxon>Candidatus Walliibacteriota</taxon>
    </lineage>
</organism>
<protein>
    <submittedName>
        <fullName evidence="5">Uncharacterized protein</fullName>
    </submittedName>
</protein>
<accession>A0A2N1PP26</accession>
<dbReference type="InterPro" id="IPR027385">
    <property type="entry name" value="Beta-barrel_OMP"/>
</dbReference>
<dbReference type="Proteomes" id="UP000233256">
    <property type="component" value="Unassembled WGS sequence"/>
</dbReference>
<name>A0A2N1PP26_9BACT</name>
<dbReference type="SUPFAM" id="SSF56935">
    <property type="entry name" value="Porins"/>
    <property type="match status" value="1"/>
</dbReference>
<proteinExistence type="predicted"/>
<feature type="compositionally biased region" description="Polar residues" evidence="2">
    <location>
        <begin position="371"/>
        <end position="381"/>
    </location>
</feature>
<dbReference type="InterPro" id="IPR012854">
    <property type="entry name" value="Cu_amine_oxidase-like_N"/>
</dbReference>
<feature type="domain" description="Outer membrane protein beta-barrel" evidence="4">
    <location>
        <begin position="122"/>
        <end position="296"/>
    </location>
</feature>
<comment type="caution">
    <text evidence="5">The sequence shown here is derived from an EMBL/GenBank/DDBJ whole genome shotgun (WGS) entry which is preliminary data.</text>
</comment>
<evidence type="ECO:0000259" key="4">
    <source>
        <dbReference type="Pfam" id="PF13505"/>
    </source>
</evidence>
<feature type="domain" description="Copper amine oxidase-like N-terminal" evidence="3">
    <location>
        <begin position="486"/>
        <end position="569"/>
    </location>
</feature>
<dbReference type="AlphaFoldDB" id="A0A2N1PP26"/>
<evidence type="ECO:0000256" key="2">
    <source>
        <dbReference type="SAM" id="MobiDB-lite"/>
    </source>
</evidence>
<dbReference type="EMBL" id="PGXC01000008">
    <property type="protein sequence ID" value="PKK90070.1"/>
    <property type="molecule type" value="Genomic_DNA"/>
</dbReference>